<feature type="region of interest" description="Disordered" evidence="1">
    <location>
        <begin position="90"/>
        <end position="113"/>
    </location>
</feature>
<organism evidence="2 3">
    <name type="scientific">Paeniglutamicibacter cryotolerans</name>
    <dbReference type="NCBI Taxonomy" id="670079"/>
    <lineage>
        <taxon>Bacteria</taxon>
        <taxon>Bacillati</taxon>
        <taxon>Actinomycetota</taxon>
        <taxon>Actinomycetes</taxon>
        <taxon>Micrococcales</taxon>
        <taxon>Micrococcaceae</taxon>
        <taxon>Paeniglutamicibacter</taxon>
    </lineage>
</organism>
<dbReference type="EMBL" id="JACHVS010000002">
    <property type="protein sequence ID" value="MBB2996795.1"/>
    <property type="molecule type" value="Genomic_DNA"/>
</dbReference>
<reference evidence="2 3" key="1">
    <citation type="submission" date="2020-08" db="EMBL/GenBank/DDBJ databases">
        <title>Sequencing the genomes of 1000 actinobacteria strains.</title>
        <authorList>
            <person name="Klenk H.-P."/>
        </authorList>
    </citation>
    <scope>NUCLEOTIDE SEQUENCE [LARGE SCALE GENOMIC DNA]</scope>
    <source>
        <strain evidence="2 3">DSM 22826</strain>
    </source>
</reference>
<protein>
    <submittedName>
        <fullName evidence="2">Uncharacterized protein</fullName>
    </submittedName>
</protein>
<gene>
    <name evidence="2" type="ORF">E9229_003042</name>
</gene>
<name>A0A839QQ79_9MICC</name>
<dbReference type="RefSeq" id="WP_183512363.1">
    <property type="nucleotide sequence ID" value="NZ_BAABGK010000111.1"/>
</dbReference>
<dbReference type="AlphaFoldDB" id="A0A839QQ79"/>
<proteinExistence type="predicted"/>
<evidence type="ECO:0000313" key="2">
    <source>
        <dbReference type="EMBL" id="MBB2996795.1"/>
    </source>
</evidence>
<sequence>MRKTTLPTGHYYMVTLQISDSFGGLTSALLERARVFADVAGVPTTILTVEARPSYQQVKARLIEEGHITESVRMLNFHEDIRSRGIAPEAPGWTRLRQPPARGSLMRTAARSA</sequence>
<evidence type="ECO:0000256" key="1">
    <source>
        <dbReference type="SAM" id="MobiDB-lite"/>
    </source>
</evidence>
<dbReference type="Gene3D" id="3.40.50.2000">
    <property type="entry name" value="Glycogen Phosphorylase B"/>
    <property type="match status" value="1"/>
</dbReference>
<accession>A0A839QQ79</accession>
<keyword evidence="3" id="KW-1185">Reference proteome</keyword>
<dbReference type="Proteomes" id="UP000523000">
    <property type="component" value="Unassembled WGS sequence"/>
</dbReference>
<evidence type="ECO:0000313" key="3">
    <source>
        <dbReference type="Proteomes" id="UP000523000"/>
    </source>
</evidence>
<comment type="caution">
    <text evidence="2">The sequence shown here is derived from an EMBL/GenBank/DDBJ whole genome shotgun (WGS) entry which is preliminary data.</text>
</comment>